<accession>A0A2T4JLB6</accession>
<comment type="caution">
    <text evidence="2">The sequence shown here is derived from an EMBL/GenBank/DDBJ whole genome shotgun (WGS) entry which is preliminary data.</text>
</comment>
<reference evidence="2 3" key="1">
    <citation type="submission" date="2018-03" db="EMBL/GenBank/DDBJ databases">
        <title>Rhodobacter veldkampii.</title>
        <authorList>
            <person name="Meyer T.E."/>
            <person name="Miller S."/>
            <person name="Lodha T."/>
            <person name="Gandham S."/>
            <person name="Chintalapati S."/>
            <person name="Chintalapati V.R."/>
        </authorList>
    </citation>
    <scope>NUCLEOTIDE SEQUENCE [LARGE SCALE GENOMIC DNA]</scope>
    <source>
        <strain evidence="2 3">DSM 11550</strain>
    </source>
</reference>
<organism evidence="2 3">
    <name type="scientific">Phaeovulum veldkampii DSM 11550</name>
    <dbReference type="NCBI Taxonomy" id="1185920"/>
    <lineage>
        <taxon>Bacteria</taxon>
        <taxon>Pseudomonadati</taxon>
        <taxon>Pseudomonadota</taxon>
        <taxon>Alphaproteobacteria</taxon>
        <taxon>Rhodobacterales</taxon>
        <taxon>Paracoccaceae</taxon>
        <taxon>Phaeovulum</taxon>
    </lineage>
</organism>
<dbReference type="CDD" id="cd11297">
    <property type="entry name" value="PIN_LabA-like_N_1"/>
    <property type="match status" value="1"/>
</dbReference>
<dbReference type="Pfam" id="PF01936">
    <property type="entry name" value="NYN"/>
    <property type="match status" value="1"/>
</dbReference>
<name>A0A2T4JLB6_9RHOB</name>
<proteinExistence type="predicted"/>
<evidence type="ECO:0000259" key="1">
    <source>
        <dbReference type="Pfam" id="PF01936"/>
    </source>
</evidence>
<dbReference type="Gene3D" id="3.40.50.1010">
    <property type="entry name" value="5'-nuclease"/>
    <property type="match status" value="1"/>
</dbReference>
<dbReference type="GO" id="GO:0004540">
    <property type="term" value="F:RNA nuclease activity"/>
    <property type="evidence" value="ECO:0007669"/>
    <property type="project" value="InterPro"/>
</dbReference>
<sequence length="223" mass="24058">MSELPFALLIDGENISSDLAPAIFSAARKHGPLPIRRVYGDAARLNGWSGVPGLKVVHSGSGKNATDLLLCIEAMELFHSRHVAGVVLAASDRDYTHLALHLRERGFPVVGLGEAKTPNCFRLSCSRFETLAAMPAKLEPTAPAAVRLPQLDQAIHEMIRAEGGSMAIAILGSRMHSQHKVLISTFPDKTWRAYLTARPGLYQCDPKGSAAKVRLAPAQRPVP</sequence>
<dbReference type="Proteomes" id="UP000241899">
    <property type="component" value="Unassembled WGS sequence"/>
</dbReference>
<dbReference type="RefSeq" id="WP_107323957.1">
    <property type="nucleotide sequence ID" value="NZ_NHSP01000074.1"/>
</dbReference>
<evidence type="ECO:0000313" key="2">
    <source>
        <dbReference type="EMBL" id="PTE18662.1"/>
    </source>
</evidence>
<protein>
    <submittedName>
        <fullName evidence="2">NYN domain-containing protein</fullName>
    </submittedName>
</protein>
<dbReference type="PANTHER" id="PTHR35811">
    <property type="entry name" value="SLR1870 PROTEIN"/>
    <property type="match status" value="1"/>
</dbReference>
<keyword evidence="3" id="KW-1185">Reference proteome</keyword>
<feature type="domain" description="NYN" evidence="1">
    <location>
        <begin position="6"/>
        <end position="130"/>
    </location>
</feature>
<gene>
    <name evidence="2" type="ORF">C5F46_03415</name>
</gene>
<evidence type="ECO:0000313" key="3">
    <source>
        <dbReference type="Proteomes" id="UP000241899"/>
    </source>
</evidence>
<dbReference type="AlphaFoldDB" id="A0A2T4JLB6"/>
<dbReference type="OrthoDB" id="9783963at2"/>
<dbReference type="PANTHER" id="PTHR35811:SF1">
    <property type="entry name" value="HTH OST-TYPE DOMAIN-CONTAINING PROTEIN"/>
    <property type="match status" value="1"/>
</dbReference>
<dbReference type="EMBL" id="PZKF01000005">
    <property type="protein sequence ID" value="PTE18662.1"/>
    <property type="molecule type" value="Genomic_DNA"/>
</dbReference>
<dbReference type="InterPro" id="IPR021139">
    <property type="entry name" value="NYN"/>
</dbReference>